<dbReference type="GO" id="GO:0005886">
    <property type="term" value="C:plasma membrane"/>
    <property type="evidence" value="ECO:0007669"/>
    <property type="project" value="TreeGrafter"/>
</dbReference>
<keyword evidence="2" id="KW-0472">Membrane</keyword>
<keyword evidence="2" id="KW-0812">Transmembrane</keyword>
<keyword evidence="6" id="KW-1185">Reference proteome</keyword>
<keyword evidence="2" id="KW-1133">Transmembrane helix</keyword>
<feature type="signal peptide" evidence="3">
    <location>
        <begin position="1"/>
        <end position="18"/>
    </location>
</feature>
<proteinExistence type="predicted"/>
<dbReference type="Pfam" id="PF01108">
    <property type="entry name" value="Tissue_fac"/>
    <property type="match status" value="1"/>
</dbReference>
<dbReference type="InterPro" id="IPR003961">
    <property type="entry name" value="FN3_dom"/>
</dbReference>
<dbReference type="Gene3D" id="2.60.40.10">
    <property type="entry name" value="Immunoglobulins"/>
    <property type="match status" value="1"/>
</dbReference>
<evidence type="ECO:0000256" key="2">
    <source>
        <dbReference type="SAM" id="Phobius"/>
    </source>
</evidence>
<evidence type="ECO:0000256" key="3">
    <source>
        <dbReference type="SAM" id="SignalP"/>
    </source>
</evidence>
<gene>
    <name evidence="5" type="ORF">G5714_015610</name>
</gene>
<feature type="transmembrane region" description="Helical" evidence="2">
    <location>
        <begin position="228"/>
        <end position="250"/>
    </location>
</feature>
<organism evidence="5 6">
    <name type="scientific">Onychostoma macrolepis</name>
    <dbReference type="NCBI Taxonomy" id="369639"/>
    <lineage>
        <taxon>Eukaryota</taxon>
        <taxon>Metazoa</taxon>
        <taxon>Chordata</taxon>
        <taxon>Craniata</taxon>
        <taxon>Vertebrata</taxon>
        <taxon>Euteleostomi</taxon>
        <taxon>Actinopterygii</taxon>
        <taxon>Neopterygii</taxon>
        <taxon>Teleostei</taxon>
        <taxon>Ostariophysi</taxon>
        <taxon>Cypriniformes</taxon>
        <taxon>Cyprinidae</taxon>
        <taxon>Acrossocheilinae</taxon>
        <taxon>Onychostoma</taxon>
    </lineage>
</organism>
<dbReference type="AlphaFoldDB" id="A0A7J6C5Z4"/>
<dbReference type="InterPro" id="IPR036116">
    <property type="entry name" value="FN3_sf"/>
</dbReference>
<reference evidence="5 6" key="1">
    <citation type="submission" date="2020-04" db="EMBL/GenBank/DDBJ databases">
        <title>Chromosome-level genome assembly of a cyprinid fish Onychostoma macrolepis by integration of Nanopore Sequencing, Bionano and Hi-C technology.</title>
        <authorList>
            <person name="Wang D."/>
        </authorList>
    </citation>
    <scope>NUCLEOTIDE SEQUENCE [LARGE SCALE GENOMIC DNA]</scope>
    <source>
        <strain evidence="5">SWU-2019</strain>
        <tissue evidence="5">Muscle</tissue>
    </source>
</reference>
<feature type="region of interest" description="Disordered" evidence="1">
    <location>
        <begin position="414"/>
        <end position="438"/>
    </location>
</feature>
<evidence type="ECO:0000313" key="5">
    <source>
        <dbReference type="EMBL" id="KAF4102727.1"/>
    </source>
</evidence>
<dbReference type="EMBL" id="JAAMOB010000016">
    <property type="protein sequence ID" value="KAF4102727.1"/>
    <property type="molecule type" value="Genomic_DNA"/>
</dbReference>
<feature type="chain" id="PRO_5029752479" description="Fibronectin type-III domain-containing protein" evidence="3">
    <location>
        <begin position="19"/>
        <end position="534"/>
    </location>
</feature>
<dbReference type="GO" id="GO:0004896">
    <property type="term" value="F:cytokine receptor activity"/>
    <property type="evidence" value="ECO:0007669"/>
    <property type="project" value="TreeGrafter"/>
</dbReference>
<accession>A0A7J6C5Z4</accession>
<feature type="region of interest" description="Disordered" evidence="1">
    <location>
        <begin position="355"/>
        <end position="391"/>
    </location>
</feature>
<sequence>MWPLRVAVFLLCFTGCWGKSCNGTKAYFESRNFFSVLRWVPVDVPDQTLLYSVHYNLYGRPYEPVTWCQNISTPGCDMTDVMTHVMSDVTSKYHAKVSAGGRCLGEVVFIPFWETTFTAPQLSVTSNQTHLNVTVLPPMVAWNFSVENIGFWGKGFLSSSVKYTVRLTHPELLAGKVFEDTSRSVFIWLVKTDVQYCGDVFYTLTHPGLSGPSGNASFCVTVSAPNSWLHILIWPGLLALLLLIVLPIMLCQLSLKSEKSLPEALILRKNSSLPFWSDPRDDISKVEVSSGFVAKLEPQAVFPLTKSQIEVINAYASQEPCDQEWTCDQPDIPVQVSPESSVHYSWCVPVQISKPSSDGTTDETRSDSFGPESISSFLLGRSDTENSSGPLVVPVKPTKNGALQFHDCLFQCDTGQNSPAPSQDSEGSSGEQTPLLSDSRCSSSYLPIHISEVVTSNYRQNWLPGIPLVGQQDQRTYVMRTDHLQDSTEPDENFIDEEEPRVGVIFLDRSIGGDAGIDFVLQLTGGASCSSQCS</sequence>
<protein>
    <recommendedName>
        <fullName evidence="4">Fibronectin type-III domain-containing protein</fullName>
    </recommendedName>
</protein>
<dbReference type="Proteomes" id="UP000579812">
    <property type="component" value="Unassembled WGS sequence"/>
</dbReference>
<evidence type="ECO:0000259" key="4">
    <source>
        <dbReference type="Pfam" id="PF01108"/>
    </source>
</evidence>
<evidence type="ECO:0000313" key="6">
    <source>
        <dbReference type="Proteomes" id="UP000579812"/>
    </source>
</evidence>
<keyword evidence="3" id="KW-0732">Signal</keyword>
<dbReference type="InterPro" id="IPR050650">
    <property type="entry name" value="Type-II_Cytokine-TF_Rcpt"/>
</dbReference>
<dbReference type="SUPFAM" id="SSF49265">
    <property type="entry name" value="Fibronectin type III"/>
    <property type="match status" value="1"/>
</dbReference>
<comment type="caution">
    <text evidence="5">The sequence shown here is derived from an EMBL/GenBank/DDBJ whole genome shotgun (WGS) entry which is preliminary data.</text>
</comment>
<dbReference type="InterPro" id="IPR013783">
    <property type="entry name" value="Ig-like_fold"/>
</dbReference>
<evidence type="ECO:0000256" key="1">
    <source>
        <dbReference type="SAM" id="MobiDB-lite"/>
    </source>
</evidence>
<dbReference type="PANTHER" id="PTHR20859">
    <property type="entry name" value="INTERFERON/INTERLEUKIN RECEPTOR"/>
    <property type="match status" value="1"/>
</dbReference>
<name>A0A7J6C5Z4_9TELE</name>
<feature type="domain" description="Fibronectin type-III" evidence="4">
    <location>
        <begin position="21"/>
        <end position="99"/>
    </location>
</feature>
<dbReference type="PANTHER" id="PTHR20859:SF53">
    <property type="entry name" value="INTERLEUKIN-22 RECEPTOR SUBUNIT ALPHA-1"/>
    <property type="match status" value="1"/>
</dbReference>